<dbReference type="AlphaFoldDB" id="A0A151AHB2"/>
<accession>A0A151AHB2</accession>
<keyword evidence="1" id="KW-0472">Membrane</keyword>
<feature type="transmembrane region" description="Helical" evidence="1">
    <location>
        <begin position="6"/>
        <end position="24"/>
    </location>
</feature>
<organism evidence="2 3">
    <name type="scientific">Halalkalicoccus paucihalophilus</name>
    <dbReference type="NCBI Taxonomy" id="1008153"/>
    <lineage>
        <taxon>Archaea</taxon>
        <taxon>Methanobacteriati</taxon>
        <taxon>Methanobacteriota</taxon>
        <taxon>Stenosarchaea group</taxon>
        <taxon>Halobacteria</taxon>
        <taxon>Halobacteriales</taxon>
        <taxon>Halococcaceae</taxon>
        <taxon>Halalkalicoccus</taxon>
    </lineage>
</organism>
<dbReference type="PATRIC" id="fig|1008153.3.peg.831"/>
<comment type="caution">
    <text evidence="2">The sequence shown here is derived from an EMBL/GenBank/DDBJ whole genome shotgun (WGS) entry which is preliminary data.</text>
</comment>
<keyword evidence="1" id="KW-1133">Transmembrane helix</keyword>
<feature type="transmembrane region" description="Helical" evidence="1">
    <location>
        <begin position="36"/>
        <end position="56"/>
    </location>
</feature>
<keyword evidence="3" id="KW-1185">Reference proteome</keyword>
<sequence>MNREGTAYEIAHFLAVVGLAYLALRLAGSVGITALWAELVVAGAVGVSYVLAVFALDLAPPSWRGE</sequence>
<evidence type="ECO:0000313" key="3">
    <source>
        <dbReference type="Proteomes" id="UP000075321"/>
    </source>
</evidence>
<dbReference type="RefSeq" id="WP_066379879.1">
    <property type="nucleotide sequence ID" value="NZ_LTAZ01000003.1"/>
</dbReference>
<dbReference type="EMBL" id="LTAZ01000003">
    <property type="protein sequence ID" value="KYH26942.1"/>
    <property type="molecule type" value="Genomic_DNA"/>
</dbReference>
<name>A0A151AHB2_9EURY</name>
<gene>
    <name evidence="2" type="ORF">HAPAU_08300</name>
</gene>
<evidence type="ECO:0000313" key="2">
    <source>
        <dbReference type="EMBL" id="KYH26942.1"/>
    </source>
</evidence>
<reference evidence="2 3" key="1">
    <citation type="submission" date="2016-02" db="EMBL/GenBank/DDBJ databases">
        <title>Genome sequence of Halalkalicoccus paucihalophilus DSM 24557.</title>
        <authorList>
            <person name="Poehlein A."/>
            <person name="Daniel R."/>
        </authorList>
    </citation>
    <scope>NUCLEOTIDE SEQUENCE [LARGE SCALE GENOMIC DNA]</scope>
    <source>
        <strain evidence="2 3">DSM 24557</strain>
    </source>
</reference>
<dbReference type="Proteomes" id="UP000075321">
    <property type="component" value="Unassembled WGS sequence"/>
</dbReference>
<protein>
    <submittedName>
        <fullName evidence="2">Uncharacterized protein</fullName>
    </submittedName>
</protein>
<evidence type="ECO:0000256" key="1">
    <source>
        <dbReference type="SAM" id="Phobius"/>
    </source>
</evidence>
<proteinExistence type="predicted"/>
<dbReference type="OrthoDB" id="382879at2157"/>
<keyword evidence="1" id="KW-0812">Transmembrane</keyword>